<evidence type="ECO:0000259" key="10">
    <source>
        <dbReference type="PROSITE" id="PS50206"/>
    </source>
</evidence>
<name>A0AA37P3X0_9BACT</name>
<dbReference type="PANTHER" id="PTHR11933:SF5">
    <property type="entry name" value="MITOCHONDRIAL TRNA-SPECIFIC 2-THIOURIDYLASE 1"/>
    <property type="match status" value="1"/>
</dbReference>
<dbReference type="GO" id="GO:0005737">
    <property type="term" value="C:cytoplasm"/>
    <property type="evidence" value="ECO:0007669"/>
    <property type="project" value="UniProtKB-SubCell"/>
</dbReference>
<feature type="active site" description="Nucleophile" evidence="9">
    <location>
        <position position="100"/>
    </location>
</feature>
<feature type="site" description="Interaction with tRNA" evidence="9">
    <location>
        <position position="125"/>
    </location>
</feature>
<keyword evidence="1 9" id="KW-0820">tRNA-binding</keyword>
<comment type="function">
    <text evidence="9">Catalyzes the 2-thiolation of uridine at the wobble position (U34) of tRNA, leading to the formation of s(2)U34.</text>
</comment>
<dbReference type="GO" id="GO:0002143">
    <property type="term" value="P:tRNA wobble position uridine thiolation"/>
    <property type="evidence" value="ECO:0007669"/>
    <property type="project" value="TreeGrafter"/>
</dbReference>
<evidence type="ECO:0000313" key="11">
    <source>
        <dbReference type="EMBL" id="GKI18773.1"/>
    </source>
</evidence>
<dbReference type="Pfam" id="PF20259">
    <property type="entry name" value="tRNA_Me_trans_M"/>
    <property type="match status" value="1"/>
</dbReference>
<gene>
    <name evidence="9 11" type="primary">mnmA</name>
    <name evidence="11" type="ORF">CE91St16_16810</name>
</gene>
<dbReference type="HAMAP" id="MF_00144">
    <property type="entry name" value="tRNA_thiouridyl_MnmA"/>
    <property type="match status" value="1"/>
</dbReference>
<dbReference type="FunFam" id="2.30.30.280:FF:000001">
    <property type="entry name" value="tRNA-specific 2-thiouridylase MnmA"/>
    <property type="match status" value="1"/>
</dbReference>
<evidence type="ECO:0000256" key="8">
    <source>
        <dbReference type="ARBA" id="ARBA00051542"/>
    </source>
</evidence>
<feature type="region of interest" description="Interaction with tRNA" evidence="9">
    <location>
        <begin position="151"/>
        <end position="153"/>
    </location>
</feature>
<dbReference type="NCBIfam" id="NF001138">
    <property type="entry name" value="PRK00143.1"/>
    <property type="match status" value="1"/>
</dbReference>
<dbReference type="Gene3D" id="2.30.30.280">
    <property type="entry name" value="Adenine nucleotide alpha hydrolases-like domains"/>
    <property type="match status" value="1"/>
</dbReference>
<dbReference type="FunFam" id="3.40.50.620:FF:000115">
    <property type="entry name" value="tRNA-specific 2-thiouridylase MnmA"/>
    <property type="match status" value="1"/>
</dbReference>
<proteinExistence type="inferred from homology"/>
<dbReference type="PROSITE" id="PS50206">
    <property type="entry name" value="RHODANESE_3"/>
    <property type="match status" value="1"/>
</dbReference>
<dbReference type="PANTHER" id="PTHR11933">
    <property type="entry name" value="TRNA 5-METHYLAMINOMETHYL-2-THIOURIDYLATE -METHYLTRANSFERASE"/>
    <property type="match status" value="1"/>
</dbReference>
<dbReference type="Proteomes" id="UP001055105">
    <property type="component" value="Unassembled WGS sequence"/>
</dbReference>
<evidence type="ECO:0000256" key="7">
    <source>
        <dbReference type="ARBA" id="ARBA00023157"/>
    </source>
</evidence>
<keyword evidence="9" id="KW-0963">Cytoplasm</keyword>
<evidence type="ECO:0000313" key="12">
    <source>
        <dbReference type="Proteomes" id="UP001055105"/>
    </source>
</evidence>
<feature type="active site" description="Cysteine persulfide intermediate" evidence="9">
    <location>
        <position position="201"/>
    </location>
</feature>
<keyword evidence="6 9" id="KW-0694">RNA-binding</keyword>
<dbReference type="NCBIfam" id="TIGR00420">
    <property type="entry name" value="trmU"/>
    <property type="match status" value="1"/>
</dbReference>
<sequence length="438" mass="48280">MAHVVIGLSGGVDSSVAAYLLKRQGHDVTGLFMINWHDTTGTLEGDCPWHDDRVFAELVAKRLDIPLRVVDLSADYRTRVVDYMFAEYEKGRTPNPDVLCNREIKFDVFLREALKLGADFVATGHYCRKAEEVLPDGRTVFKLLAGADPNKDQSYFLCQLSQEQLRYALFPIGDLLKPEVRRIAAEQGLATAKRKDSQGICFVGKVDLPAFLQQKLASKKGNVHEILPSWPKYNRALAAAPAKVENAAGPDTSDARTNSALSTENRAIPAAADAEVARTDGEPSTERLTALAAPWRYTVRDGKKIGEHNGAHFYTIGQRKGLGIGGRRESLFILATDTAQNVIYVGEGDAHPGLWRPALHIAPGEIHWVNPARTLSPGQSARFSVRIRYRQPLQDATLFVRDEGAYILFDQPQRGITPGQFAAWYDGDELIGSGVISE</sequence>
<dbReference type="InterPro" id="IPR023382">
    <property type="entry name" value="MnmA-like_central_sf"/>
</dbReference>
<evidence type="ECO:0000256" key="5">
    <source>
        <dbReference type="ARBA" id="ARBA00022840"/>
    </source>
</evidence>
<evidence type="ECO:0000256" key="2">
    <source>
        <dbReference type="ARBA" id="ARBA00022679"/>
    </source>
</evidence>
<dbReference type="Gene3D" id="2.40.30.10">
    <property type="entry name" value="Translation factors"/>
    <property type="match status" value="1"/>
</dbReference>
<comment type="caution">
    <text evidence="11">The sequence shown here is derived from an EMBL/GenBank/DDBJ whole genome shotgun (WGS) entry which is preliminary data.</text>
</comment>
<dbReference type="RefSeq" id="WP_244076427.1">
    <property type="nucleotide sequence ID" value="NZ_AP025581.1"/>
</dbReference>
<reference evidence="11" key="1">
    <citation type="submission" date="2022-01" db="EMBL/GenBank/DDBJ databases">
        <title>Novel bile acid biosynthetic pathways are enriched in the microbiome of centenarians.</title>
        <authorList>
            <person name="Sato Y."/>
            <person name="Atarashi K."/>
            <person name="Plichta R.D."/>
            <person name="Arai Y."/>
            <person name="Sasajima S."/>
            <person name="Kearney M.S."/>
            <person name="Suda W."/>
            <person name="Takeshita K."/>
            <person name="Sasaki T."/>
            <person name="Okamoto S."/>
            <person name="Skelly N.A."/>
            <person name="Okamura Y."/>
            <person name="Vlamakis H."/>
            <person name="Li Y."/>
            <person name="Tanoue T."/>
            <person name="Takei H."/>
            <person name="Nittono H."/>
            <person name="Narushima S."/>
            <person name="Irie J."/>
            <person name="Itoh H."/>
            <person name="Moriya K."/>
            <person name="Sugiura Y."/>
            <person name="Suematsu M."/>
            <person name="Moritoki N."/>
            <person name="Shibata S."/>
            <person name="Littman R.D."/>
            <person name="Fischbach A.M."/>
            <person name="Uwamino Y."/>
            <person name="Inoue T."/>
            <person name="Honda A."/>
            <person name="Hattori M."/>
            <person name="Murai T."/>
            <person name="Xavier J.R."/>
            <person name="Hirose N."/>
            <person name="Honda K."/>
        </authorList>
    </citation>
    <scope>NUCLEOTIDE SEQUENCE</scope>
    <source>
        <strain evidence="11">CE91-St16</strain>
    </source>
</reference>
<dbReference type="InterPro" id="IPR014729">
    <property type="entry name" value="Rossmann-like_a/b/a_fold"/>
</dbReference>
<keyword evidence="2 9" id="KW-0808">Transferase</keyword>
<feature type="region of interest" description="Interaction with tRNA" evidence="9">
    <location>
        <begin position="388"/>
        <end position="389"/>
    </location>
</feature>
<dbReference type="Pfam" id="PF20258">
    <property type="entry name" value="tRNA_Me_trans_C"/>
    <property type="match status" value="1"/>
</dbReference>
<evidence type="ECO:0000256" key="3">
    <source>
        <dbReference type="ARBA" id="ARBA00022694"/>
    </source>
</evidence>
<evidence type="ECO:0000256" key="9">
    <source>
        <dbReference type="HAMAP-Rule" id="MF_00144"/>
    </source>
</evidence>
<dbReference type="InterPro" id="IPR046884">
    <property type="entry name" value="MnmA-like_central"/>
</dbReference>
<keyword evidence="3 9" id="KW-0819">tRNA processing</keyword>
<feature type="binding site" evidence="9">
    <location>
        <position position="124"/>
    </location>
    <ligand>
        <name>ATP</name>
        <dbReference type="ChEBI" id="CHEBI:30616"/>
    </ligand>
</feature>
<dbReference type="Pfam" id="PF03054">
    <property type="entry name" value="tRNA_Me_trans"/>
    <property type="match status" value="1"/>
</dbReference>
<comment type="caution">
    <text evidence="9">Lacks conserved residue(s) required for the propagation of feature annotation.</text>
</comment>
<dbReference type="GO" id="GO:0005524">
    <property type="term" value="F:ATP binding"/>
    <property type="evidence" value="ECO:0007669"/>
    <property type="project" value="UniProtKB-KW"/>
</dbReference>
<feature type="binding site" evidence="9">
    <location>
        <begin position="7"/>
        <end position="14"/>
    </location>
    <ligand>
        <name>ATP</name>
        <dbReference type="ChEBI" id="CHEBI:30616"/>
    </ligand>
</feature>
<keyword evidence="5 9" id="KW-0067">ATP-binding</keyword>
<dbReference type="EMBL" id="BQOL01000001">
    <property type="protein sequence ID" value="GKI18773.1"/>
    <property type="molecule type" value="Genomic_DNA"/>
</dbReference>
<evidence type="ECO:0000256" key="6">
    <source>
        <dbReference type="ARBA" id="ARBA00022884"/>
    </source>
</evidence>
<dbReference type="GO" id="GO:0000049">
    <property type="term" value="F:tRNA binding"/>
    <property type="evidence" value="ECO:0007669"/>
    <property type="project" value="UniProtKB-KW"/>
</dbReference>
<comment type="catalytic activity">
    <reaction evidence="8 9">
        <text>S-sulfanyl-L-cysteinyl-[protein] + uridine(34) in tRNA + AH2 + ATP = 2-thiouridine(34) in tRNA + L-cysteinyl-[protein] + A + AMP + diphosphate + H(+)</text>
        <dbReference type="Rhea" id="RHEA:47032"/>
        <dbReference type="Rhea" id="RHEA-COMP:10131"/>
        <dbReference type="Rhea" id="RHEA-COMP:11726"/>
        <dbReference type="Rhea" id="RHEA-COMP:11727"/>
        <dbReference type="Rhea" id="RHEA-COMP:11728"/>
        <dbReference type="ChEBI" id="CHEBI:13193"/>
        <dbReference type="ChEBI" id="CHEBI:15378"/>
        <dbReference type="ChEBI" id="CHEBI:17499"/>
        <dbReference type="ChEBI" id="CHEBI:29950"/>
        <dbReference type="ChEBI" id="CHEBI:30616"/>
        <dbReference type="ChEBI" id="CHEBI:33019"/>
        <dbReference type="ChEBI" id="CHEBI:61963"/>
        <dbReference type="ChEBI" id="CHEBI:65315"/>
        <dbReference type="ChEBI" id="CHEBI:87170"/>
        <dbReference type="ChEBI" id="CHEBI:456215"/>
        <dbReference type="EC" id="2.8.1.13"/>
    </reaction>
</comment>
<dbReference type="InterPro" id="IPR001763">
    <property type="entry name" value="Rhodanese-like_dom"/>
</dbReference>
<comment type="similarity">
    <text evidence="9">Belongs to the MnmA/TRMU family.</text>
</comment>
<dbReference type="GO" id="GO:0103016">
    <property type="term" value="F:tRNA-uridine 2-sulfurtransferase activity"/>
    <property type="evidence" value="ECO:0007669"/>
    <property type="project" value="UniProtKB-EC"/>
</dbReference>
<keyword evidence="4 9" id="KW-0547">Nucleotide-binding</keyword>
<dbReference type="SUPFAM" id="SSF52402">
    <property type="entry name" value="Adenine nucleotide alpha hydrolases-like"/>
    <property type="match status" value="1"/>
</dbReference>
<evidence type="ECO:0000256" key="1">
    <source>
        <dbReference type="ARBA" id="ARBA00022555"/>
    </source>
</evidence>
<keyword evidence="7" id="KW-1015">Disulfide bond</keyword>
<protein>
    <recommendedName>
        <fullName evidence="9">tRNA-specific 2-thiouridylase MnmA</fullName>
        <ecNumber evidence="9">2.8.1.13</ecNumber>
    </recommendedName>
</protein>
<dbReference type="InterPro" id="IPR046885">
    <property type="entry name" value="MnmA-like_C"/>
</dbReference>
<dbReference type="EC" id="2.8.1.13" evidence="9"/>
<feature type="region of interest" description="Interaction with target base in tRNA" evidence="9">
    <location>
        <begin position="95"/>
        <end position="97"/>
    </location>
</feature>
<organism evidence="11 12">
    <name type="scientific">Alistipes finegoldii</name>
    <dbReference type="NCBI Taxonomy" id="214856"/>
    <lineage>
        <taxon>Bacteria</taxon>
        <taxon>Pseudomonadati</taxon>
        <taxon>Bacteroidota</taxon>
        <taxon>Bacteroidia</taxon>
        <taxon>Bacteroidales</taxon>
        <taxon>Rikenellaceae</taxon>
        <taxon>Alistipes</taxon>
    </lineage>
</organism>
<dbReference type="InterPro" id="IPR004506">
    <property type="entry name" value="MnmA-like"/>
</dbReference>
<feature type="site" description="Interaction with tRNA" evidence="9">
    <location>
        <position position="420"/>
    </location>
</feature>
<accession>A0AA37P3X0</accession>
<feature type="binding site" evidence="9">
    <location>
        <position position="33"/>
    </location>
    <ligand>
        <name>ATP</name>
        <dbReference type="ChEBI" id="CHEBI:30616"/>
    </ligand>
</feature>
<feature type="domain" description="Rhodanese" evidence="10">
    <location>
        <begin position="4"/>
        <end position="45"/>
    </location>
</feature>
<evidence type="ECO:0000256" key="4">
    <source>
        <dbReference type="ARBA" id="ARBA00022741"/>
    </source>
</evidence>
<dbReference type="CDD" id="cd01998">
    <property type="entry name" value="MnmA_TRMU-like"/>
    <property type="match status" value="1"/>
</dbReference>
<dbReference type="AlphaFoldDB" id="A0AA37P3X0"/>
<dbReference type="Gene3D" id="3.40.50.620">
    <property type="entry name" value="HUPs"/>
    <property type="match status" value="1"/>
</dbReference>
<comment type="subcellular location">
    <subcellularLocation>
        <location evidence="9">Cytoplasm</location>
    </subcellularLocation>
</comment>